<feature type="non-terminal residue" evidence="2">
    <location>
        <position position="119"/>
    </location>
</feature>
<feature type="transmembrane region" description="Helical" evidence="1">
    <location>
        <begin position="49"/>
        <end position="67"/>
    </location>
</feature>
<dbReference type="EMBL" id="GEGO01007003">
    <property type="protein sequence ID" value="JAR88401.1"/>
    <property type="molecule type" value="Transcribed_RNA"/>
</dbReference>
<keyword evidence="1" id="KW-0812">Transmembrane</keyword>
<keyword evidence="1" id="KW-1133">Transmembrane helix</keyword>
<proteinExistence type="predicted"/>
<keyword evidence="1" id="KW-0472">Membrane</keyword>
<evidence type="ECO:0000313" key="2">
    <source>
        <dbReference type="EMBL" id="JAR88401.1"/>
    </source>
</evidence>
<reference evidence="2" key="1">
    <citation type="journal article" date="2018" name="PLoS Negl. Trop. Dis.">
        <title>Sialome diversity of ticks revealed by RNAseq of single tick salivary glands.</title>
        <authorList>
            <person name="Perner J."/>
            <person name="Kropackova S."/>
            <person name="Kopacek P."/>
            <person name="Ribeiro J.M."/>
        </authorList>
    </citation>
    <scope>NUCLEOTIDE SEQUENCE</scope>
    <source>
        <strain evidence="2">Siblings of single egg batch collected in Ceske Budejovice</strain>
        <tissue evidence="2">Salivary glands</tissue>
    </source>
</reference>
<dbReference type="AlphaFoldDB" id="A0A147BCB5"/>
<feature type="transmembrane region" description="Helical" evidence="1">
    <location>
        <begin position="73"/>
        <end position="91"/>
    </location>
</feature>
<sequence length="119" mass="13793">MYLYETCFNILLLYLGDHNFLLLCILVADSCFCMSEFSDRRCHVCQTMSFVLICPFFCMVYCILCIVGQCVLSFALCNAFVYIFIVVFISYSRLSRINSADDKCVIRVLYRCSSQINLD</sequence>
<name>A0A147BCB5_IXORI</name>
<accession>A0A147BCB5</accession>
<protein>
    <submittedName>
        <fullName evidence="2">Uncharacterized protein</fullName>
    </submittedName>
</protein>
<organism evidence="2">
    <name type="scientific">Ixodes ricinus</name>
    <name type="common">Common tick</name>
    <name type="synonym">Acarus ricinus</name>
    <dbReference type="NCBI Taxonomy" id="34613"/>
    <lineage>
        <taxon>Eukaryota</taxon>
        <taxon>Metazoa</taxon>
        <taxon>Ecdysozoa</taxon>
        <taxon>Arthropoda</taxon>
        <taxon>Chelicerata</taxon>
        <taxon>Arachnida</taxon>
        <taxon>Acari</taxon>
        <taxon>Parasitiformes</taxon>
        <taxon>Ixodida</taxon>
        <taxon>Ixodoidea</taxon>
        <taxon>Ixodidae</taxon>
        <taxon>Ixodinae</taxon>
        <taxon>Ixodes</taxon>
    </lineage>
</organism>
<evidence type="ECO:0000256" key="1">
    <source>
        <dbReference type="SAM" id="Phobius"/>
    </source>
</evidence>